<feature type="coiled-coil region" evidence="5">
    <location>
        <begin position="482"/>
        <end position="513"/>
    </location>
</feature>
<evidence type="ECO:0000256" key="3">
    <source>
        <dbReference type="ARBA" id="ARBA00022729"/>
    </source>
</evidence>
<dbReference type="EMBL" id="QCYY01000585">
    <property type="protein sequence ID" value="ROT84175.1"/>
    <property type="molecule type" value="Genomic_DNA"/>
</dbReference>
<name>A0A423U675_PENVA</name>
<dbReference type="GO" id="GO:0005615">
    <property type="term" value="C:extracellular space"/>
    <property type="evidence" value="ECO:0007669"/>
    <property type="project" value="TreeGrafter"/>
</dbReference>
<gene>
    <name evidence="9" type="ORF">C7M84_022625</name>
</gene>
<dbReference type="OrthoDB" id="406096at2759"/>
<dbReference type="Gene3D" id="3.10.100.10">
    <property type="entry name" value="Mannose-Binding Protein A, subunit A"/>
    <property type="match status" value="1"/>
</dbReference>
<evidence type="ECO:0000313" key="9">
    <source>
        <dbReference type="EMBL" id="ROT84175.1"/>
    </source>
</evidence>
<reference evidence="9 10" key="2">
    <citation type="submission" date="2019-01" db="EMBL/GenBank/DDBJ databases">
        <title>The decoding of complex shrimp genome reveals the adaptation for benthos swimmer, frequently molting mechanism and breeding impact on genome.</title>
        <authorList>
            <person name="Sun Y."/>
            <person name="Gao Y."/>
            <person name="Yu Y."/>
        </authorList>
    </citation>
    <scope>NUCLEOTIDE SEQUENCE [LARGE SCALE GENOMIC DNA]</scope>
    <source>
        <tissue evidence="9">Muscle</tissue>
    </source>
</reference>
<feature type="region of interest" description="Disordered" evidence="6">
    <location>
        <begin position="91"/>
        <end position="110"/>
    </location>
</feature>
<keyword evidence="4" id="KW-0430">Lectin</keyword>
<evidence type="ECO:0000256" key="7">
    <source>
        <dbReference type="SAM" id="SignalP"/>
    </source>
</evidence>
<keyword evidence="2" id="KW-0964">Secreted</keyword>
<evidence type="ECO:0000256" key="5">
    <source>
        <dbReference type="SAM" id="Coils"/>
    </source>
</evidence>
<evidence type="ECO:0000259" key="8">
    <source>
        <dbReference type="PROSITE" id="PS50041"/>
    </source>
</evidence>
<dbReference type="InterPro" id="IPR016186">
    <property type="entry name" value="C-type_lectin-like/link_sf"/>
</dbReference>
<dbReference type="PANTHER" id="PTHR22799">
    <property type="entry name" value="TETRANECTIN-RELATED"/>
    <property type="match status" value="1"/>
</dbReference>
<evidence type="ECO:0000256" key="4">
    <source>
        <dbReference type="ARBA" id="ARBA00022734"/>
    </source>
</evidence>
<dbReference type="Pfam" id="PF00059">
    <property type="entry name" value="Lectin_C"/>
    <property type="match status" value="1"/>
</dbReference>
<dbReference type="GO" id="GO:0030246">
    <property type="term" value="F:carbohydrate binding"/>
    <property type="evidence" value="ECO:0007669"/>
    <property type="project" value="UniProtKB-KW"/>
</dbReference>
<feature type="chain" id="PRO_5019148565" evidence="7">
    <location>
        <begin position="38"/>
        <end position="702"/>
    </location>
</feature>
<dbReference type="GO" id="GO:0008083">
    <property type="term" value="F:growth factor activity"/>
    <property type="evidence" value="ECO:0007669"/>
    <property type="project" value="TreeGrafter"/>
</dbReference>
<dbReference type="SMART" id="SM00034">
    <property type="entry name" value="CLECT"/>
    <property type="match status" value="1"/>
</dbReference>
<accession>A0A423U675</accession>
<evidence type="ECO:0000256" key="1">
    <source>
        <dbReference type="ARBA" id="ARBA00004613"/>
    </source>
</evidence>
<keyword evidence="5" id="KW-0175">Coiled coil</keyword>
<organism evidence="9 10">
    <name type="scientific">Penaeus vannamei</name>
    <name type="common">Whiteleg shrimp</name>
    <name type="synonym">Litopenaeus vannamei</name>
    <dbReference type="NCBI Taxonomy" id="6689"/>
    <lineage>
        <taxon>Eukaryota</taxon>
        <taxon>Metazoa</taxon>
        <taxon>Ecdysozoa</taxon>
        <taxon>Arthropoda</taxon>
        <taxon>Crustacea</taxon>
        <taxon>Multicrustacea</taxon>
        <taxon>Malacostraca</taxon>
        <taxon>Eumalacostraca</taxon>
        <taxon>Eucarida</taxon>
        <taxon>Decapoda</taxon>
        <taxon>Dendrobranchiata</taxon>
        <taxon>Penaeoidea</taxon>
        <taxon>Penaeidae</taxon>
        <taxon>Penaeus</taxon>
    </lineage>
</organism>
<dbReference type="Proteomes" id="UP000283509">
    <property type="component" value="Unassembled WGS sequence"/>
</dbReference>
<dbReference type="SUPFAM" id="SSF56436">
    <property type="entry name" value="C-type lectin-like"/>
    <property type="match status" value="1"/>
</dbReference>
<dbReference type="AlphaFoldDB" id="A0A423U675"/>
<proteinExistence type="predicted"/>
<evidence type="ECO:0000313" key="10">
    <source>
        <dbReference type="Proteomes" id="UP000283509"/>
    </source>
</evidence>
<comment type="subcellular location">
    <subcellularLocation>
        <location evidence="1">Secreted</location>
    </subcellularLocation>
</comment>
<dbReference type="InterPro" id="IPR051663">
    <property type="entry name" value="CLec_Tetranectin-domain"/>
</dbReference>
<dbReference type="InterPro" id="IPR001304">
    <property type="entry name" value="C-type_lectin-like"/>
</dbReference>
<reference evidence="9 10" key="1">
    <citation type="submission" date="2018-04" db="EMBL/GenBank/DDBJ databases">
        <authorList>
            <person name="Zhang X."/>
            <person name="Yuan J."/>
            <person name="Li F."/>
            <person name="Xiang J."/>
        </authorList>
    </citation>
    <scope>NUCLEOTIDE SEQUENCE [LARGE SCALE GENOMIC DNA]</scope>
    <source>
        <tissue evidence="9">Muscle</tissue>
    </source>
</reference>
<dbReference type="PANTHER" id="PTHR22799:SF1">
    <property type="entry name" value="C-TYPE LECTIN DOMAIN FAMILY 11 MEMBER A"/>
    <property type="match status" value="1"/>
</dbReference>
<dbReference type="CDD" id="cd00037">
    <property type="entry name" value="CLECT"/>
    <property type="match status" value="1"/>
</dbReference>
<dbReference type="InterPro" id="IPR016187">
    <property type="entry name" value="CTDL_fold"/>
</dbReference>
<keyword evidence="3 7" id="KW-0732">Signal</keyword>
<sequence length="702" mass="75289">MGFKKSEASGQKRGWSRWWHLVALGAMICCPLTKASAVDEVTEPVVAPLSSLYMRQETALQKLDALIDKVNKVDVLEAKIVELTALVSERKPSAEGLGGRPSEEGNPGPAEALSAMGAKLDSLSDDVRALNATFSAVAASVAQLEQRLDGILSASDGREETSELLEAQATNFTLAVDGALEGMKNQLRETVENASLSLASPSSPPGCEALTEIQESLARLEDVERPSTNTTKQLFTAVLNRIRVSNVAMDKRLGAVLHTSSLRQRVLQDTLLAALASVMTLVRSETRDVLTGMDDRLQELQNTLTTSAMKQEEDVGILVQETINTTLTEALAIAKGDIEVLVRAHENLTTAVAPLLALRNLTEMNFRENANQLCIADGGENETAYSVHPQSAQDVGMIEVKQDLDNQLREIRDQLDGLRIYYGTSLHMHTNEVLAEVETAQDQVNEAVRATLDKSLRHLEKLRRSSLGFLDAAVTSVSSSAVASAQSTADQLKKELKKVAKSLEDRLIQVEAAVSSRGSTCPHRYTYVGGKCLLAMPSASATWETARALCLDADGGDLALLPDTASLVAAAPFLFPAPTTSASYWVGGKSQAATEDWTWVDGSPVRVEMGVLLSSSLEEEAVGGAEKCLALVEGRDESLLLATPCGGSRGALCQYPPPVLYATRPPATPAPMAGDATPPIIAFHDNAFDLDDHDFRVSDVIF</sequence>
<protein>
    <submittedName>
        <fullName evidence="9">Lectin</fullName>
    </submittedName>
</protein>
<comment type="caution">
    <text evidence="9">The sequence shown here is derived from an EMBL/GenBank/DDBJ whole genome shotgun (WGS) entry which is preliminary data.</text>
</comment>
<feature type="domain" description="C-type lectin" evidence="8">
    <location>
        <begin position="528"/>
        <end position="654"/>
    </location>
</feature>
<dbReference type="PROSITE" id="PS50041">
    <property type="entry name" value="C_TYPE_LECTIN_2"/>
    <property type="match status" value="1"/>
</dbReference>
<feature type="signal peptide" evidence="7">
    <location>
        <begin position="1"/>
        <end position="37"/>
    </location>
</feature>
<keyword evidence="10" id="KW-1185">Reference proteome</keyword>
<evidence type="ECO:0000256" key="2">
    <source>
        <dbReference type="ARBA" id="ARBA00022525"/>
    </source>
</evidence>
<evidence type="ECO:0000256" key="6">
    <source>
        <dbReference type="SAM" id="MobiDB-lite"/>
    </source>
</evidence>